<evidence type="ECO:0000259" key="2">
    <source>
        <dbReference type="SMART" id="SM00470"/>
    </source>
</evidence>
<dbReference type="SUPFAM" id="SSF110849">
    <property type="entry name" value="ParB/Sulfiredoxin"/>
    <property type="match status" value="1"/>
</dbReference>
<proteinExistence type="predicted"/>
<protein>
    <submittedName>
        <fullName evidence="3">ParB/RepB/Spo0J family partition protein</fullName>
    </submittedName>
</protein>
<dbReference type="RefSeq" id="WP_222976905.1">
    <property type="nucleotide sequence ID" value="NZ_JAINVZ010000006.1"/>
</dbReference>
<feature type="domain" description="ParB-like N-terminal" evidence="2">
    <location>
        <begin position="18"/>
        <end position="102"/>
    </location>
</feature>
<accession>A0ABS7QQM6</accession>
<sequence>MGEAVSQTDCITVSSDSETVPLAALLPGDSPRLSGEDRERILLLADSPEPFTPIVVHRQTMRVIDGMHRLRATALRGESAIAVRYFEGTEHDAFVLAVRLNATHGLPLSRGDRAAAATRILTTHPQWSDRAIAAATGLATKTVARIRRRSTGEVPQSNARIGRDGRVRPVDPTEGRRRAVSVIAAHPDASLRQISREAGISLGTARDVRKRLDSNQDPVPQRRRAHHAGAAPRPTGPESPLVTRRSTAVLDREVGTAAGARERARAGRATRPFGPGRPTGIPASTLEKLRRDPSLRHSEVGRVLLRLLDTNCAGATELDRAAASVPTHCAEAIAEAARACADVWSDFATQIEARSDAPE</sequence>
<dbReference type="SMART" id="SM00470">
    <property type="entry name" value="ParB"/>
    <property type="match status" value="1"/>
</dbReference>
<feature type="region of interest" description="Disordered" evidence="1">
    <location>
        <begin position="205"/>
        <end position="243"/>
    </location>
</feature>
<evidence type="ECO:0000313" key="3">
    <source>
        <dbReference type="EMBL" id="MBY8885475.1"/>
    </source>
</evidence>
<gene>
    <name evidence="3" type="ORF">K7472_11520</name>
</gene>
<evidence type="ECO:0000256" key="1">
    <source>
        <dbReference type="SAM" id="MobiDB-lite"/>
    </source>
</evidence>
<name>A0ABS7QQM6_9ACTN</name>
<dbReference type="Proteomes" id="UP001198565">
    <property type="component" value="Unassembled WGS sequence"/>
</dbReference>
<feature type="region of interest" description="Disordered" evidence="1">
    <location>
        <begin position="258"/>
        <end position="284"/>
    </location>
</feature>
<organism evidence="3 4">
    <name type="scientific">Streptantibioticus parmotrematis</name>
    <dbReference type="NCBI Taxonomy" id="2873249"/>
    <lineage>
        <taxon>Bacteria</taxon>
        <taxon>Bacillati</taxon>
        <taxon>Actinomycetota</taxon>
        <taxon>Actinomycetes</taxon>
        <taxon>Kitasatosporales</taxon>
        <taxon>Streptomycetaceae</taxon>
        <taxon>Streptantibioticus</taxon>
    </lineage>
</organism>
<feature type="compositionally biased region" description="Basic and acidic residues" evidence="1">
    <location>
        <begin position="161"/>
        <end position="174"/>
    </location>
</feature>
<keyword evidence="4" id="KW-1185">Reference proteome</keyword>
<evidence type="ECO:0000313" key="4">
    <source>
        <dbReference type="Proteomes" id="UP001198565"/>
    </source>
</evidence>
<reference evidence="3 4" key="1">
    <citation type="submission" date="2021-08" db="EMBL/GenBank/DDBJ databases">
        <title>Streptomyces sp. PTM05 isolated from lichen.</title>
        <authorList>
            <person name="Somphong A."/>
            <person name="Phongsopitanun W."/>
            <person name="Tanasupawat S."/>
        </authorList>
    </citation>
    <scope>NUCLEOTIDE SEQUENCE [LARGE SCALE GENOMIC DNA]</scope>
    <source>
        <strain evidence="3 4">Ptm05</strain>
    </source>
</reference>
<dbReference type="EMBL" id="JAINVZ010000006">
    <property type="protein sequence ID" value="MBY8885475.1"/>
    <property type="molecule type" value="Genomic_DNA"/>
</dbReference>
<dbReference type="InterPro" id="IPR036086">
    <property type="entry name" value="ParB/Sulfiredoxin_sf"/>
</dbReference>
<feature type="region of interest" description="Disordered" evidence="1">
    <location>
        <begin position="149"/>
        <end position="174"/>
    </location>
</feature>
<dbReference type="InterPro" id="IPR003115">
    <property type="entry name" value="ParB_N"/>
</dbReference>
<comment type="caution">
    <text evidence="3">The sequence shown here is derived from an EMBL/GenBank/DDBJ whole genome shotgun (WGS) entry which is preliminary data.</text>
</comment>